<keyword evidence="2" id="KW-0560">Oxidoreductase</keyword>
<proteinExistence type="predicted"/>
<dbReference type="EMBL" id="MU805946">
    <property type="protein sequence ID" value="KAJ3844830.1"/>
    <property type="molecule type" value="Genomic_DNA"/>
</dbReference>
<evidence type="ECO:0000313" key="5">
    <source>
        <dbReference type="EMBL" id="KAJ3844830.1"/>
    </source>
</evidence>
<evidence type="ECO:0000256" key="2">
    <source>
        <dbReference type="ARBA" id="ARBA00023002"/>
    </source>
</evidence>
<sequence>MSKLNSFAIIGSGFIGSFILSAFLDQVPLPSTIVVLSRDPESKTFPPEVKVVKVVDYNDVDAVAKILTAYNIDTVVSTVGYAGIKLQKKMADASKKAGVKLFAPSEFGSPTDDGAPSYYASFQEKDRIAEYIRTIGLPSIRFYTGCFINNSLLSITGVRVNGKINIIGKGQSPVSFTLEEDVGGFVAHVLTTLSIDSLADKIFRLEGDRATLRDIAKWYDKEIAYVEAIPGPRSEVLSMLSRVFESGAGSTGWNFATNREGEGEDAAGSANHFWRGHEWKGIRDVITQF</sequence>
<feature type="transmembrane region" description="Helical" evidence="3">
    <location>
        <begin position="7"/>
        <end position="24"/>
    </location>
</feature>
<dbReference type="Gene3D" id="3.90.25.10">
    <property type="entry name" value="UDP-galactose 4-epimerase, domain 1"/>
    <property type="match status" value="1"/>
</dbReference>
<keyword evidence="6" id="KW-1185">Reference proteome</keyword>
<dbReference type="InterPro" id="IPR008030">
    <property type="entry name" value="NmrA-like"/>
</dbReference>
<feature type="domain" description="NmrA-like" evidence="4">
    <location>
        <begin position="11"/>
        <end position="223"/>
    </location>
</feature>
<evidence type="ECO:0000256" key="1">
    <source>
        <dbReference type="ARBA" id="ARBA00022857"/>
    </source>
</evidence>
<dbReference type="InterPro" id="IPR051609">
    <property type="entry name" value="NmrA/Isoflavone_reductase-like"/>
</dbReference>
<keyword evidence="3" id="KW-1133">Transmembrane helix</keyword>
<protein>
    <recommendedName>
        <fullName evidence="4">NmrA-like domain-containing protein</fullName>
    </recommendedName>
</protein>
<dbReference type="Pfam" id="PF05368">
    <property type="entry name" value="NmrA"/>
    <property type="match status" value="1"/>
</dbReference>
<gene>
    <name evidence="5" type="ORF">F5878DRAFT_37601</name>
</gene>
<dbReference type="InterPro" id="IPR036291">
    <property type="entry name" value="NAD(P)-bd_dom_sf"/>
</dbReference>
<dbReference type="GO" id="GO:0016491">
    <property type="term" value="F:oxidoreductase activity"/>
    <property type="evidence" value="ECO:0007669"/>
    <property type="project" value="UniProtKB-KW"/>
</dbReference>
<dbReference type="AlphaFoldDB" id="A0AA38UKL1"/>
<dbReference type="Proteomes" id="UP001163846">
    <property type="component" value="Unassembled WGS sequence"/>
</dbReference>
<organism evidence="5 6">
    <name type="scientific">Lentinula raphanica</name>
    <dbReference type="NCBI Taxonomy" id="153919"/>
    <lineage>
        <taxon>Eukaryota</taxon>
        <taxon>Fungi</taxon>
        <taxon>Dikarya</taxon>
        <taxon>Basidiomycota</taxon>
        <taxon>Agaricomycotina</taxon>
        <taxon>Agaricomycetes</taxon>
        <taxon>Agaricomycetidae</taxon>
        <taxon>Agaricales</taxon>
        <taxon>Marasmiineae</taxon>
        <taxon>Omphalotaceae</taxon>
        <taxon>Lentinula</taxon>
    </lineage>
</organism>
<comment type="caution">
    <text evidence="5">The sequence shown here is derived from an EMBL/GenBank/DDBJ whole genome shotgun (WGS) entry which is preliminary data.</text>
</comment>
<keyword evidence="3" id="KW-0812">Transmembrane</keyword>
<keyword evidence="1" id="KW-0521">NADP</keyword>
<reference evidence="5" key="1">
    <citation type="submission" date="2022-08" db="EMBL/GenBank/DDBJ databases">
        <authorList>
            <consortium name="DOE Joint Genome Institute"/>
            <person name="Min B."/>
            <person name="Riley R."/>
            <person name="Sierra-Patev S."/>
            <person name="Naranjo-Ortiz M."/>
            <person name="Looney B."/>
            <person name="Konkel Z."/>
            <person name="Slot J.C."/>
            <person name="Sakamoto Y."/>
            <person name="Steenwyk J.L."/>
            <person name="Rokas A."/>
            <person name="Carro J."/>
            <person name="Camarero S."/>
            <person name="Ferreira P."/>
            <person name="Molpeceres G."/>
            <person name="Ruiz-Duenas F.J."/>
            <person name="Serrano A."/>
            <person name="Henrissat B."/>
            <person name="Drula E."/>
            <person name="Hughes K.W."/>
            <person name="Mata J.L."/>
            <person name="Ishikawa N.K."/>
            <person name="Vargas-Isla R."/>
            <person name="Ushijima S."/>
            <person name="Smith C.A."/>
            <person name="Ahrendt S."/>
            <person name="Andreopoulos W."/>
            <person name="He G."/>
            <person name="Labutti K."/>
            <person name="Lipzen A."/>
            <person name="Ng V."/>
            <person name="Sandor L."/>
            <person name="Barry K."/>
            <person name="Martinez A.T."/>
            <person name="Xiao Y."/>
            <person name="Gibbons J.G."/>
            <person name="Terashima K."/>
            <person name="Hibbett D.S."/>
            <person name="Grigoriev I.V."/>
        </authorList>
    </citation>
    <scope>NUCLEOTIDE SEQUENCE</scope>
    <source>
        <strain evidence="5">TFB9207</strain>
    </source>
</reference>
<keyword evidence="3" id="KW-0472">Membrane</keyword>
<name>A0AA38UKL1_9AGAR</name>
<dbReference type="PANTHER" id="PTHR47706:SF9">
    <property type="entry name" value="NMRA-LIKE DOMAIN-CONTAINING PROTEIN-RELATED"/>
    <property type="match status" value="1"/>
</dbReference>
<dbReference type="PANTHER" id="PTHR47706">
    <property type="entry name" value="NMRA-LIKE FAMILY PROTEIN"/>
    <property type="match status" value="1"/>
</dbReference>
<evidence type="ECO:0000256" key="3">
    <source>
        <dbReference type="SAM" id="Phobius"/>
    </source>
</evidence>
<dbReference type="Gene3D" id="3.40.50.720">
    <property type="entry name" value="NAD(P)-binding Rossmann-like Domain"/>
    <property type="match status" value="1"/>
</dbReference>
<evidence type="ECO:0000313" key="6">
    <source>
        <dbReference type="Proteomes" id="UP001163846"/>
    </source>
</evidence>
<dbReference type="SUPFAM" id="SSF51735">
    <property type="entry name" value="NAD(P)-binding Rossmann-fold domains"/>
    <property type="match status" value="1"/>
</dbReference>
<evidence type="ECO:0000259" key="4">
    <source>
        <dbReference type="Pfam" id="PF05368"/>
    </source>
</evidence>
<accession>A0AA38UKL1</accession>